<accession>A0A1H2ZIC3</accession>
<feature type="region of interest" description="Disordered" evidence="1">
    <location>
        <begin position="352"/>
        <end position="382"/>
    </location>
</feature>
<evidence type="ECO:0000256" key="1">
    <source>
        <dbReference type="SAM" id="MobiDB-lite"/>
    </source>
</evidence>
<dbReference type="RefSeq" id="WP_074707462.1">
    <property type="nucleotide sequence ID" value="NZ_FNOP01000015.1"/>
</dbReference>
<dbReference type="Proteomes" id="UP000182379">
    <property type="component" value="Unassembled WGS sequence"/>
</dbReference>
<dbReference type="Pfam" id="PF10926">
    <property type="entry name" value="DUF2800"/>
    <property type="match status" value="1"/>
</dbReference>
<dbReference type="AlphaFoldDB" id="A0A1H2ZIC3"/>
<comment type="caution">
    <text evidence="2">The sequence shown here is derived from an EMBL/GenBank/DDBJ whole genome shotgun (WGS) entry which is preliminary data.</text>
</comment>
<dbReference type="Gene3D" id="3.90.320.10">
    <property type="match status" value="1"/>
</dbReference>
<organism evidence="2 3">
    <name type="scientific">Acidaminococcus fermentans</name>
    <dbReference type="NCBI Taxonomy" id="905"/>
    <lineage>
        <taxon>Bacteria</taxon>
        <taxon>Bacillati</taxon>
        <taxon>Bacillota</taxon>
        <taxon>Negativicutes</taxon>
        <taxon>Acidaminococcales</taxon>
        <taxon>Acidaminococcaceae</taxon>
        <taxon>Acidaminococcus</taxon>
    </lineage>
</organism>
<protein>
    <recommendedName>
        <fullName evidence="4">DUF2800 domain-containing protein</fullName>
    </recommendedName>
</protein>
<evidence type="ECO:0008006" key="4">
    <source>
        <dbReference type="Google" id="ProtNLM"/>
    </source>
</evidence>
<dbReference type="InterPro" id="IPR021229">
    <property type="entry name" value="DUF2800"/>
</dbReference>
<evidence type="ECO:0000313" key="3">
    <source>
        <dbReference type="Proteomes" id="UP000182379"/>
    </source>
</evidence>
<dbReference type="InterPro" id="IPR011604">
    <property type="entry name" value="PDDEXK-like_dom_sf"/>
</dbReference>
<dbReference type="EMBL" id="FNOP01000015">
    <property type="protein sequence ID" value="SDX17252.1"/>
    <property type="molecule type" value="Genomic_DNA"/>
</dbReference>
<name>A0A1H2ZIC3_ACIFE</name>
<proteinExistence type="predicted"/>
<reference evidence="2 3" key="1">
    <citation type="submission" date="2016-10" db="EMBL/GenBank/DDBJ databases">
        <authorList>
            <person name="Varghese N."/>
            <person name="Submissions S."/>
        </authorList>
    </citation>
    <scope>NUCLEOTIDE SEQUENCE [LARGE SCALE GENOMIC DNA]</scope>
    <source>
        <strain evidence="2 3">WCC6</strain>
    </source>
</reference>
<evidence type="ECO:0000313" key="2">
    <source>
        <dbReference type="EMBL" id="SDX17252.1"/>
    </source>
</evidence>
<gene>
    <name evidence="2" type="ORF">SAMN05216495_11519</name>
</gene>
<sequence>MPGNHAVLSASSSYRWLACPPSALECAKLPDVQSEFARQGTEAHALCEFKVKKALGQKEKDPTKNLTYFDEEMAECSDAYTQFVLESLAATKVVCKDPLVLVEQRLDFSRWVPEGYGTGDCLIVADDTLTVIDYKNGLGVLVDAEKNPQMMCYALGALDLFDGIYDIQKVSMTIFQPRRENVSTCTMSKEELLQWAETVLKPTAELAAKGEGEYKAGDHCRFCKIRATCRKRAEYNLELAKYDFAMPSTLEEPEVEAILAKADELVSWVGDVKDYALQQALSGKNWAGWKVVEGRSNRRYVNEDAVAAKVEEAGYSPYEKKLLGITALTKLLGKRRFDELLADLIEKPQGKPVLVPETDKRPAMHTAADDFSTENEGGNKND</sequence>